<dbReference type="InterPro" id="IPR016161">
    <property type="entry name" value="Ald_DH/histidinol_DH"/>
</dbReference>
<dbReference type="RefSeq" id="WP_094838435.1">
    <property type="nucleotide sequence ID" value="NZ_NEVQ01000015.1"/>
</dbReference>
<evidence type="ECO:0000256" key="5">
    <source>
        <dbReference type="ARBA" id="ARBA00067023"/>
    </source>
</evidence>
<dbReference type="AlphaFoldDB" id="A0A261U0N1"/>
<evidence type="ECO:0000313" key="7">
    <source>
        <dbReference type="EMBL" id="OZI54790.1"/>
    </source>
</evidence>
<dbReference type="PANTHER" id="PTHR43353">
    <property type="entry name" value="SUCCINATE-SEMIALDEHYDE DEHYDROGENASE, MITOCHONDRIAL"/>
    <property type="match status" value="1"/>
</dbReference>
<gene>
    <name evidence="7" type="ORF">CAL20_16665</name>
</gene>
<proteinExistence type="inferred from homology"/>
<dbReference type="Gene3D" id="3.40.309.10">
    <property type="entry name" value="Aldehyde Dehydrogenase, Chain A, domain 2"/>
    <property type="match status" value="1"/>
</dbReference>
<dbReference type="SUPFAM" id="SSF53720">
    <property type="entry name" value="ALDH-like"/>
    <property type="match status" value="1"/>
</dbReference>
<dbReference type="Pfam" id="PF00171">
    <property type="entry name" value="Aldedh"/>
    <property type="match status" value="1"/>
</dbReference>
<evidence type="ECO:0000313" key="8">
    <source>
        <dbReference type="Proteomes" id="UP000216885"/>
    </source>
</evidence>
<evidence type="ECO:0000256" key="1">
    <source>
        <dbReference type="ARBA" id="ARBA00009986"/>
    </source>
</evidence>
<reference evidence="7 8" key="1">
    <citation type="submission" date="2017-05" db="EMBL/GenBank/DDBJ databases">
        <title>Complete and WGS of Bordetella genogroups.</title>
        <authorList>
            <person name="Spilker T."/>
            <person name="LiPuma J."/>
        </authorList>
    </citation>
    <scope>NUCLEOTIDE SEQUENCE [LARGE SCALE GENOMIC DNA]</scope>
    <source>
        <strain evidence="7 8">AU9919</strain>
    </source>
</reference>
<comment type="similarity">
    <text evidence="1">Belongs to the aldehyde dehydrogenase family.</text>
</comment>
<evidence type="ECO:0000256" key="3">
    <source>
        <dbReference type="ARBA" id="ARBA00050769"/>
    </source>
</evidence>
<dbReference type="InterPro" id="IPR050740">
    <property type="entry name" value="Aldehyde_DH_Superfamily"/>
</dbReference>
<accession>A0A261U0N1</accession>
<dbReference type="EMBL" id="NEVQ01000015">
    <property type="protein sequence ID" value="OZI54790.1"/>
    <property type="molecule type" value="Genomic_DNA"/>
</dbReference>
<evidence type="ECO:0000256" key="4">
    <source>
        <dbReference type="ARBA" id="ARBA00051918"/>
    </source>
</evidence>
<dbReference type="Proteomes" id="UP000216885">
    <property type="component" value="Unassembled WGS sequence"/>
</dbReference>
<dbReference type="EC" id="1.2.1.26" evidence="5"/>
<dbReference type="GO" id="GO:0047533">
    <property type="term" value="F:2,5-dioxovalerate dehydrogenase (NADP+) activity"/>
    <property type="evidence" value="ECO:0007669"/>
    <property type="project" value="UniProtKB-EC"/>
</dbReference>
<dbReference type="FunFam" id="3.40.605.10:FF:000037">
    <property type="entry name" value="NADP-dependent fatty aldehyde dehydrogenase"/>
    <property type="match status" value="1"/>
</dbReference>
<sequence>MSITGEMLIGASAVRGTLGAQRAFDPARNEHIEPEFGMGGKDEVNRACELAAAAFDPYRAAPLAQRAAFLESIADNIMALGDELIARGMAETGLPEARLQGERGRTVGQLRLFAKVVRDGLFLNATIDPAQPERKPLPRSDLRLSRVPLGPVAVFGASNFPLAFSVAGGDTASALAAGCPVVVKAHSGHPGLSELVGRAIQKAVKDNNLPEGVFSLLFGAGRTLGDALVAHPAIKAVGFTGSRQGGLALVRTANARPEPIPVYAEMSSINPVFLFPGALSARAESIAQGFATSLTGSVGQLCTNPGLVIAIDGPDLKRFESAVTAALQPAPAGTMLTPGIADAYNSGVAQLSAVEGVSCVAKGQSSEGRPNSAQAVLYSTDAQRFLKDKALEAEVFGPASLLIRVRDVAEMREIAEHLEGQLTSTLQIEASDVEAARTLLPVLERKAGRILANGFPTGVEVTYAMVHGGPFPSTSNAMYTSVGTTAIDRFLRPVCYQDLPDALLPEAVQQANPLGLWRLVDGAPQKP</sequence>
<feature type="domain" description="Aldehyde dehydrogenase" evidence="6">
    <location>
        <begin position="23"/>
        <end position="469"/>
    </location>
</feature>
<dbReference type="InterPro" id="IPR044151">
    <property type="entry name" value="ALDH_KGSADH"/>
</dbReference>
<comment type="catalytic activity">
    <reaction evidence="3">
        <text>2,5-dioxopentanoate + NAD(+) + H2O = 2-oxoglutarate + NADH + 2 H(+)</text>
        <dbReference type="Rhea" id="RHEA:47152"/>
        <dbReference type="ChEBI" id="CHEBI:15377"/>
        <dbReference type="ChEBI" id="CHEBI:15378"/>
        <dbReference type="ChEBI" id="CHEBI:16810"/>
        <dbReference type="ChEBI" id="CHEBI:57540"/>
        <dbReference type="ChEBI" id="CHEBI:57945"/>
        <dbReference type="ChEBI" id="CHEBI:58136"/>
    </reaction>
</comment>
<dbReference type="Gene3D" id="3.40.605.10">
    <property type="entry name" value="Aldehyde Dehydrogenase, Chain A, domain 1"/>
    <property type="match status" value="1"/>
</dbReference>
<keyword evidence="2" id="KW-0560">Oxidoreductase</keyword>
<dbReference type="CDD" id="cd07129">
    <property type="entry name" value="ALDH_KGSADH"/>
    <property type="match status" value="1"/>
</dbReference>
<evidence type="ECO:0000256" key="2">
    <source>
        <dbReference type="ARBA" id="ARBA00023002"/>
    </source>
</evidence>
<dbReference type="PANTHER" id="PTHR43353:SF3">
    <property type="entry name" value="ALDEHYDE DEHYDROGENASE-RELATED"/>
    <property type="match status" value="1"/>
</dbReference>
<dbReference type="InterPro" id="IPR016163">
    <property type="entry name" value="Ald_DH_C"/>
</dbReference>
<name>A0A261U0N1_9BORD</name>
<organism evidence="7 8">
    <name type="scientific">Bordetella genomosp. 4</name>
    <dbReference type="NCBI Taxonomy" id="463044"/>
    <lineage>
        <taxon>Bacteria</taxon>
        <taxon>Pseudomonadati</taxon>
        <taxon>Pseudomonadota</taxon>
        <taxon>Betaproteobacteria</taxon>
        <taxon>Burkholderiales</taxon>
        <taxon>Alcaligenaceae</taxon>
        <taxon>Bordetella</taxon>
    </lineage>
</organism>
<comment type="catalytic activity">
    <reaction evidence="4">
        <text>2,5-dioxopentanoate + NADP(+) + H2O = 2-oxoglutarate + NADPH + 2 H(+)</text>
        <dbReference type="Rhea" id="RHEA:11296"/>
        <dbReference type="ChEBI" id="CHEBI:15377"/>
        <dbReference type="ChEBI" id="CHEBI:15378"/>
        <dbReference type="ChEBI" id="CHEBI:16810"/>
        <dbReference type="ChEBI" id="CHEBI:57783"/>
        <dbReference type="ChEBI" id="CHEBI:58136"/>
        <dbReference type="ChEBI" id="CHEBI:58349"/>
        <dbReference type="EC" id="1.2.1.26"/>
    </reaction>
</comment>
<evidence type="ECO:0000259" key="6">
    <source>
        <dbReference type="Pfam" id="PF00171"/>
    </source>
</evidence>
<keyword evidence="8" id="KW-1185">Reference proteome</keyword>
<comment type="caution">
    <text evidence="7">The sequence shown here is derived from an EMBL/GenBank/DDBJ whole genome shotgun (WGS) entry which is preliminary data.</text>
</comment>
<dbReference type="InterPro" id="IPR016162">
    <property type="entry name" value="Ald_DH_N"/>
</dbReference>
<dbReference type="InterPro" id="IPR015590">
    <property type="entry name" value="Aldehyde_DH_dom"/>
</dbReference>
<protein>
    <recommendedName>
        <fullName evidence="5">2,5-dioxovalerate dehydrogenase</fullName>
        <ecNumber evidence="5">1.2.1.26</ecNumber>
    </recommendedName>
</protein>